<reference evidence="1" key="1">
    <citation type="journal article" date="2023" name="Mol. Phylogenet. Evol.">
        <title>Genome-scale phylogeny and comparative genomics of the fungal order Sordariales.</title>
        <authorList>
            <person name="Hensen N."/>
            <person name="Bonometti L."/>
            <person name="Westerberg I."/>
            <person name="Brannstrom I.O."/>
            <person name="Guillou S."/>
            <person name="Cros-Aarteil S."/>
            <person name="Calhoun S."/>
            <person name="Haridas S."/>
            <person name="Kuo A."/>
            <person name="Mondo S."/>
            <person name="Pangilinan J."/>
            <person name="Riley R."/>
            <person name="LaButti K."/>
            <person name="Andreopoulos B."/>
            <person name="Lipzen A."/>
            <person name="Chen C."/>
            <person name="Yan M."/>
            <person name="Daum C."/>
            <person name="Ng V."/>
            <person name="Clum A."/>
            <person name="Steindorff A."/>
            <person name="Ohm R.A."/>
            <person name="Martin F."/>
            <person name="Silar P."/>
            <person name="Natvig D.O."/>
            <person name="Lalanne C."/>
            <person name="Gautier V."/>
            <person name="Ament-Velasquez S.L."/>
            <person name="Kruys A."/>
            <person name="Hutchinson M.I."/>
            <person name="Powell A.J."/>
            <person name="Barry K."/>
            <person name="Miller A.N."/>
            <person name="Grigoriev I.V."/>
            <person name="Debuchy R."/>
            <person name="Gladieux P."/>
            <person name="Hiltunen Thoren M."/>
            <person name="Johannesson H."/>
        </authorList>
    </citation>
    <scope>NUCLEOTIDE SEQUENCE</scope>
    <source>
        <strain evidence="1">CBS 508.74</strain>
    </source>
</reference>
<gene>
    <name evidence="1" type="ORF">N656DRAFT_683620</name>
</gene>
<proteinExistence type="predicted"/>
<comment type="caution">
    <text evidence="1">The sequence shown here is derived from an EMBL/GenBank/DDBJ whole genome shotgun (WGS) entry which is preliminary data.</text>
</comment>
<evidence type="ECO:0000313" key="2">
    <source>
        <dbReference type="Proteomes" id="UP001302812"/>
    </source>
</evidence>
<evidence type="ECO:0000313" key="1">
    <source>
        <dbReference type="EMBL" id="KAK4115240.1"/>
    </source>
</evidence>
<reference evidence="1" key="2">
    <citation type="submission" date="2023-05" db="EMBL/GenBank/DDBJ databases">
        <authorList>
            <consortium name="Lawrence Berkeley National Laboratory"/>
            <person name="Steindorff A."/>
            <person name="Hensen N."/>
            <person name="Bonometti L."/>
            <person name="Westerberg I."/>
            <person name="Brannstrom I.O."/>
            <person name="Guillou S."/>
            <person name="Cros-Aarteil S."/>
            <person name="Calhoun S."/>
            <person name="Haridas S."/>
            <person name="Kuo A."/>
            <person name="Mondo S."/>
            <person name="Pangilinan J."/>
            <person name="Riley R."/>
            <person name="Labutti K."/>
            <person name="Andreopoulos B."/>
            <person name="Lipzen A."/>
            <person name="Chen C."/>
            <person name="Yanf M."/>
            <person name="Daum C."/>
            <person name="Ng V."/>
            <person name="Clum A."/>
            <person name="Ohm R."/>
            <person name="Martin F."/>
            <person name="Silar P."/>
            <person name="Natvig D."/>
            <person name="Lalanne C."/>
            <person name="Gautier V."/>
            <person name="Ament-Velasquez S.L."/>
            <person name="Kruys A."/>
            <person name="Hutchinson M.I."/>
            <person name="Powell A.J."/>
            <person name="Barry K."/>
            <person name="Miller A.N."/>
            <person name="Grigoriev I.V."/>
            <person name="Debuchy R."/>
            <person name="Gladieux P."/>
            <person name="Thoren M.H."/>
            <person name="Johannesson H."/>
        </authorList>
    </citation>
    <scope>NUCLEOTIDE SEQUENCE</scope>
    <source>
        <strain evidence="1">CBS 508.74</strain>
    </source>
</reference>
<feature type="non-terminal residue" evidence="1">
    <location>
        <position position="1"/>
    </location>
</feature>
<sequence>TSVLASSFPRPMPAKLCKVMPPMLQAARPVEAVTATRSGSLAYFFLRSWIIARINTDLPVPAGPVKKTLCPFSTTRLLTCRCS</sequence>
<dbReference type="AlphaFoldDB" id="A0AAN6TJT4"/>
<organism evidence="1 2">
    <name type="scientific">Canariomyces notabilis</name>
    <dbReference type="NCBI Taxonomy" id="2074819"/>
    <lineage>
        <taxon>Eukaryota</taxon>
        <taxon>Fungi</taxon>
        <taxon>Dikarya</taxon>
        <taxon>Ascomycota</taxon>
        <taxon>Pezizomycotina</taxon>
        <taxon>Sordariomycetes</taxon>
        <taxon>Sordariomycetidae</taxon>
        <taxon>Sordariales</taxon>
        <taxon>Chaetomiaceae</taxon>
        <taxon>Canariomyces</taxon>
    </lineage>
</organism>
<protein>
    <submittedName>
        <fullName evidence="1">Uncharacterized protein</fullName>
    </submittedName>
</protein>
<keyword evidence="2" id="KW-1185">Reference proteome</keyword>
<name>A0AAN6TJT4_9PEZI</name>
<dbReference type="RefSeq" id="XP_064672810.1">
    <property type="nucleotide sequence ID" value="XM_064810594.1"/>
</dbReference>
<accession>A0AAN6TJT4</accession>
<feature type="non-terminal residue" evidence="1">
    <location>
        <position position="83"/>
    </location>
</feature>
<dbReference type="EMBL" id="MU853335">
    <property type="protein sequence ID" value="KAK4115240.1"/>
    <property type="molecule type" value="Genomic_DNA"/>
</dbReference>
<dbReference type="Proteomes" id="UP001302812">
    <property type="component" value="Unassembled WGS sequence"/>
</dbReference>
<dbReference type="GeneID" id="89934719"/>